<evidence type="ECO:0000313" key="1">
    <source>
        <dbReference type="EMBL" id="MFC4353512.1"/>
    </source>
</evidence>
<accession>A0ABV8UQE4</accession>
<reference evidence="2" key="1">
    <citation type="journal article" date="2019" name="Int. J. Syst. Evol. Microbiol.">
        <title>The Global Catalogue of Microorganisms (GCM) 10K type strain sequencing project: providing services to taxonomists for standard genome sequencing and annotation.</title>
        <authorList>
            <consortium name="The Broad Institute Genomics Platform"/>
            <consortium name="The Broad Institute Genome Sequencing Center for Infectious Disease"/>
            <person name="Wu L."/>
            <person name="Ma J."/>
        </authorList>
    </citation>
    <scope>NUCLEOTIDE SEQUENCE [LARGE SCALE GENOMIC DNA]</scope>
    <source>
        <strain evidence="2">CCUG 50353</strain>
    </source>
</reference>
<dbReference type="EMBL" id="JBHSEF010000006">
    <property type="protein sequence ID" value="MFC4353512.1"/>
    <property type="molecule type" value="Genomic_DNA"/>
</dbReference>
<dbReference type="RefSeq" id="WP_378138966.1">
    <property type="nucleotide sequence ID" value="NZ_JBHSEF010000006.1"/>
</dbReference>
<gene>
    <name evidence="1" type="ORF">ACFO0S_00355</name>
</gene>
<dbReference type="Proteomes" id="UP001595733">
    <property type="component" value="Unassembled WGS sequence"/>
</dbReference>
<comment type="caution">
    <text evidence="1">The sequence shown here is derived from an EMBL/GenBank/DDBJ whole genome shotgun (WGS) entry which is preliminary data.</text>
</comment>
<proteinExistence type="predicted"/>
<evidence type="ECO:0000313" key="2">
    <source>
        <dbReference type="Proteomes" id="UP001595733"/>
    </source>
</evidence>
<sequence length="249" mass="28395">MNFLLLECVHYLTLTIELITQPEITRRETILLLLAYNKDKPKSISEIKEIGKENGLRMIEKWNVANILSRSEGLCTKLKAGWIITSMGLEIVYGLIPNRPQSIQGISSVLSDLLEKIEDSNTKEFLKEAAFCFDSGCYRAASVLSWVGAISILYEYIVNHKLDDFNKEATRRNPKWQRAKNSDDLSRMKEKEFLDTISAISVIGKNVKQELEQCLTLRNGCSHPNSLKLGENRVASHIETLILNVYLRF</sequence>
<keyword evidence="2" id="KW-1185">Reference proteome</keyword>
<organism evidence="1 2">
    <name type="scientific">Chryseomicrobium palamuruense</name>
    <dbReference type="NCBI Taxonomy" id="682973"/>
    <lineage>
        <taxon>Bacteria</taxon>
        <taxon>Bacillati</taxon>
        <taxon>Bacillota</taxon>
        <taxon>Bacilli</taxon>
        <taxon>Bacillales</taxon>
        <taxon>Caryophanaceae</taxon>
        <taxon>Chryseomicrobium</taxon>
    </lineage>
</organism>
<evidence type="ECO:0008006" key="3">
    <source>
        <dbReference type="Google" id="ProtNLM"/>
    </source>
</evidence>
<name>A0ABV8UQE4_9BACL</name>
<protein>
    <recommendedName>
        <fullName evidence="3">DUF4145 domain-containing protein</fullName>
    </recommendedName>
</protein>